<feature type="transmembrane region" description="Helical" evidence="2">
    <location>
        <begin position="12"/>
        <end position="29"/>
    </location>
</feature>
<dbReference type="SUPFAM" id="SSF63446">
    <property type="entry name" value="Type I dockerin domain"/>
    <property type="match status" value="1"/>
</dbReference>
<reference evidence="4 5" key="1">
    <citation type="submission" date="2016-08" db="EMBL/GenBank/DDBJ databases">
        <title>Draft genome of Fabibacter sp. strain SK-8.</title>
        <authorList>
            <person name="Wong S.-K."/>
            <person name="Hamasaki K."/>
            <person name="Yoshizawa S."/>
        </authorList>
    </citation>
    <scope>NUCLEOTIDE SEQUENCE [LARGE SCALE GENOMIC DNA]</scope>
    <source>
        <strain evidence="4 5">SK-8</strain>
    </source>
</reference>
<name>A0A1E5T7B9_9BACT</name>
<evidence type="ECO:0000256" key="2">
    <source>
        <dbReference type="SAM" id="Phobius"/>
    </source>
</evidence>
<dbReference type="GO" id="GO:0000272">
    <property type="term" value="P:polysaccharide catabolic process"/>
    <property type="evidence" value="ECO:0007669"/>
    <property type="project" value="InterPro"/>
</dbReference>
<evidence type="ECO:0000256" key="1">
    <source>
        <dbReference type="SAM" id="MobiDB-lite"/>
    </source>
</evidence>
<protein>
    <recommendedName>
        <fullName evidence="3">Dockerin domain-containing protein</fullName>
    </recommendedName>
</protein>
<evidence type="ECO:0000259" key="3">
    <source>
        <dbReference type="PROSITE" id="PS51766"/>
    </source>
</evidence>
<dbReference type="InterPro" id="IPR002105">
    <property type="entry name" value="Dockerin_1_rpt"/>
</dbReference>
<keyword evidence="2" id="KW-0472">Membrane</keyword>
<feature type="domain" description="Dockerin" evidence="3">
    <location>
        <begin position="494"/>
        <end position="560"/>
    </location>
</feature>
<evidence type="ECO:0000313" key="4">
    <source>
        <dbReference type="EMBL" id="OEK07197.1"/>
    </source>
</evidence>
<feature type="region of interest" description="Disordered" evidence="1">
    <location>
        <begin position="542"/>
        <end position="561"/>
    </location>
</feature>
<gene>
    <name evidence="4" type="ORF">BFP71_05965</name>
</gene>
<comment type="caution">
    <text evidence="4">The sequence shown here is derived from an EMBL/GenBank/DDBJ whole genome shotgun (WGS) entry which is preliminary data.</text>
</comment>
<dbReference type="EMBL" id="MDGQ01000003">
    <property type="protein sequence ID" value="OEK07197.1"/>
    <property type="molecule type" value="Genomic_DNA"/>
</dbReference>
<dbReference type="RefSeq" id="WP_069834509.1">
    <property type="nucleotide sequence ID" value="NZ_MDGQ01000003.1"/>
</dbReference>
<dbReference type="InterPro" id="IPR036439">
    <property type="entry name" value="Dockerin_dom_sf"/>
</dbReference>
<organism evidence="4 5">
    <name type="scientific">Roseivirga misakiensis</name>
    <dbReference type="NCBI Taxonomy" id="1563681"/>
    <lineage>
        <taxon>Bacteria</taxon>
        <taxon>Pseudomonadati</taxon>
        <taxon>Bacteroidota</taxon>
        <taxon>Cytophagia</taxon>
        <taxon>Cytophagales</taxon>
        <taxon>Roseivirgaceae</taxon>
        <taxon>Roseivirga</taxon>
    </lineage>
</organism>
<dbReference type="PROSITE" id="PS51766">
    <property type="entry name" value="DOCKERIN"/>
    <property type="match status" value="1"/>
</dbReference>
<dbReference type="Proteomes" id="UP000095552">
    <property type="component" value="Unassembled WGS sequence"/>
</dbReference>
<keyword evidence="5" id="KW-1185">Reference proteome</keyword>
<dbReference type="InterPro" id="IPR016134">
    <property type="entry name" value="Dockerin_dom"/>
</dbReference>
<keyword evidence="2" id="KW-1133">Transmembrane helix</keyword>
<dbReference type="GO" id="GO:0004553">
    <property type="term" value="F:hydrolase activity, hydrolyzing O-glycosyl compounds"/>
    <property type="evidence" value="ECO:0007669"/>
    <property type="project" value="InterPro"/>
</dbReference>
<sequence>MRINLSKNRKQFTKFFTLVLLITSPYIPIDSVYFKTPYLGTPTNGTTTFNGLIASSGQVTSGTGSSSVTNFLSTGWDFEVQSTGATNTQITQISDQGQDAATTDDDVIQFVGGGLVIDYVKISSNDGSEFKLNSVDVRFQGAGNNTITVRAYKNSIAIGTAAFSTGSLTAFDWHTIDVSAQTDFNDADEFRIFSGATNRFSVIRVDNINISTAASSDTDSPTFDTAPLASSVTTTGFTAGASIDEGGDIYYVVVADGATAPTPANVIAGQANGGGSPIASGSGTNLTDPFTLSSAVTSLTAGTAYDVYFIARDDESTPNVQATVTKVDVTTLAPSSLQIAATVFLEGAYNGTSLNTTINSSIPAQQPYNGVNSHSQTTSVSIPASAVDWVLVELREASTAATATNATRKGSTAGFLMNDGTIKATDGTSNLTINLTGNTGTDYYVVIYHRNHLPIMSAAAIDGSGGTLTIDFTSNSANTYQTTTALASLTNNKFGMPSGDLNQDGSINSTDLSTWRTNNGAAYSYSGNGNADFNLDGEINAVDRNDFQQKNTSKTRQVPTT</sequence>
<evidence type="ECO:0000313" key="5">
    <source>
        <dbReference type="Proteomes" id="UP000095552"/>
    </source>
</evidence>
<dbReference type="AlphaFoldDB" id="A0A1E5T7B9"/>
<dbReference type="STRING" id="1563681.BFP71_05965"/>
<keyword evidence="2" id="KW-0812">Transmembrane</keyword>
<feature type="compositionally biased region" description="Polar residues" evidence="1">
    <location>
        <begin position="548"/>
        <end position="561"/>
    </location>
</feature>
<accession>A0A1E5T7B9</accession>
<dbReference type="Gene3D" id="1.10.1330.10">
    <property type="entry name" value="Dockerin domain"/>
    <property type="match status" value="1"/>
</dbReference>
<dbReference type="Pfam" id="PF00404">
    <property type="entry name" value="Dockerin_1"/>
    <property type="match status" value="1"/>
</dbReference>
<dbReference type="OrthoDB" id="6278496at2"/>
<dbReference type="PROSITE" id="PS00018">
    <property type="entry name" value="EF_HAND_1"/>
    <property type="match status" value="1"/>
</dbReference>
<proteinExistence type="predicted"/>
<dbReference type="InterPro" id="IPR018247">
    <property type="entry name" value="EF_Hand_1_Ca_BS"/>
</dbReference>